<dbReference type="OrthoDB" id="6431277at2759"/>
<dbReference type="SMART" id="SM00333">
    <property type="entry name" value="TUDOR"/>
    <property type="match status" value="1"/>
</dbReference>
<dbReference type="GO" id="GO:0005737">
    <property type="term" value="C:cytoplasm"/>
    <property type="evidence" value="ECO:0007669"/>
    <property type="project" value="UniProtKB-ARBA"/>
</dbReference>
<accession>A0A087TCL4</accession>
<dbReference type="PANTHER" id="PTHR22948:SF29">
    <property type="entry name" value="FI02030P-RELATED"/>
    <property type="match status" value="1"/>
</dbReference>
<dbReference type="PANTHER" id="PTHR22948">
    <property type="entry name" value="TUDOR DOMAIN CONTAINING PROTEIN"/>
    <property type="match status" value="1"/>
</dbReference>
<dbReference type="InterPro" id="IPR050621">
    <property type="entry name" value="Tudor_domain_containing"/>
</dbReference>
<feature type="non-terminal residue" evidence="2">
    <location>
        <position position="160"/>
    </location>
</feature>
<organism evidence="2 3">
    <name type="scientific">Stegodyphus mimosarum</name>
    <name type="common">African social velvet spider</name>
    <dbReference type="NCBI Taxonomy" id="407821"/>
    <lineage>
        <taxon>Eukaryota</taxon>
        <taxon>Metazoa</taxon>
        <taxon>Ecdysozoa</taxon>
        <taxon>Arthropoda</taxon>
        <taxon>Chelicerata</taxon>
        <taxon>Arachnida</taxon>
        <taxon>Araneae</taxon>
        <taxon>Araneomorphae</taxon>
        <taxon>Entelegynae</taxon>
        <taxon>Eresoidea</taxon>
        <taxon>Eresidae</taxon>
        <taxon>Stegodyphus</taxon>
    </lineage>
</organism>
<dbReference type="STRING" id="407821.A0A087TCL4"/>
<feature type="domain" description="Tudor" evidence="1">
    <location>
        <begin position="17"/>
        <end position="77"/>
    </location>
</feature>
<dbReference type="InterPro" id="IPR035437">
    <property type="entry name" value="SNase_OB-fold_sf"/>
</dbReference>
<evidence type="ECO:0000259" key="1">
    <source>
        <dbReference type="PROSITE" id="PS50304"/>
    </source>
</evidence>
<dbReference type="Pfam" id="PF00567">
    <property type="entry name" value="TUDOR"/>
    <property type="match status" value="1"/>
</dbReference>
<dbReference type="EMBL" id="KK114604">
    <property type="protein sequence ID" value="KFM62853.1"/>
    <property type="molecule type" value="Genomic_DNA"/>
</dbReference>
<dbReference type="Proteomes" id="UP000054359">
    <property type="component" value="Unassembled WGS sequence"/>
</dbReference>
<sequence>MSEHYSKAPFKENTKVALACGSIVVAKRHLDEKWHRGRVVDATDSTGPAKIFFVDFGNQEWVPRKLIREILPEYLHTPFQAIECSLSDIEPVNHEKGAFWSKSAIKTFMQLVERQVLLAEITYRLGKVLHVKLMKTSRESIHKPNIGDYLVSACYAQYQR</sequence>
<proteinExistence type="predicted"/>
<gene>
    <name evidence="2" type="ORF">X975_08163</name>
</gene>
<evidence type="ECO:0000313" key="3">
    <source>
        <dbReference type="Proteomes" id="UP000054359"/>
    </source>
</evidence>
<dbReference type="SUPFAM" id="SSF63748">
    <property type="entry name" value="Tudor/PWWP/MBT"/>
    <property type="match status" value="1"/>
</dbReference>
<dbReference type="AlphaFoldDB" id="A0A087TCL4"/>
<keyword evidence="3" id="KW-1185">Reference proteome</keyword>
<protein>
    <submittedName>
        <fullName evidence="2">Tudor and KH domain-containing protein</fullName>
    </submittedName>
</protein>
<reference evidence="2 3" key="1">
    <citation type="submission" date="2013-11" db="EMBL/GenBank/DDBJ databases">
        <title>Genome sequencing of Stegodyphus mimosarum.</title>
        <authorList>
            <person name="Bechsgaard J."/>
        </authorList>
    </citation>
    <scope>NUCLEOTIDE SEQUENCE [LARGE SCALE GENOMIC DNA]</scope>
</reference>
<dbReference type="PROSITE" id="PS50304">
    <property type="entry name" value="TUDOR"/>
    <property type="match status" value="1"/>
</dbReference>
<name>A0A087TCL4_STEMI</name>
<dbReference type="Gene3D" id="2.40.50.90">
    <property type="match status" value="1"/>
</dbReference>
<dbReference type="InterPro" id="IPR002999">
    <property type="entry name" value="Tudor"/>
</dbReference>
<evidence type="ECO:0000313" key="2">
    <source>
        <dbReference type="EMBL" id="KFM62853.1"/>
    </source>
</evidence>
<dbReference type="Gene3D" id="2.30.30.140">
    <property type="match status" value="1"/>
</dbReference>